<proteinExistence type="predicted"/>
<feature type="non-terminal residue" evidence="1">
    <location>
        <position position="80"/>
    </location>
</feature>
<organism evidence="1">
    <name type="scientific">Tanacetum cinerariifolium</name>
    <name type="common">Dalmatian daisy</name>
    <name type="synonym">Chrysanthemum cinerariifolium</name>
    <dbReference type="NCBI Taxonomy" id="118510"/>
    <lineage>
        <taxon>Eukaryota</taxon>
        <taxon>Viridiplantae</taxon>
        <taxon>Streptophyta</taxon>
        <taxon>Embryophyta</taxon>
        <taxon>Tracheophyta</taxon>
        <taxon>Spermatophyta</taxon>
        <taxon>Magnoliopsida</taxon>
        <taxon>eudicotyledons</taxon>
        <taxon>Gunneridae</taxon>
        <taxon>Pentapetalae</taxon>
        <taxon>asterids</taxon>
        <taxon>campanulids</taxon>
        <taxon>Asterales</taxon>
        <taxon>Asteraceae</taxon>
        <taxon>Asteroideae</taxon>
        <taxon>Anthemideae</taxon>
        <taxon>Anthemidinae</taxon>
        <taxon>Tanacetum</taxon>
    </lineage>
</organism>
<dbReference type="AlphaFoldDB" id="A0A699XK29"/>
<comment type="caution">
    <text evidence="1">The sequence shown here is derived from an EMBL/GenBank/DDBJ whole genome shotgun (WGS) entry which is preliminary data.</text>
</comment>
<accession>A0A699XK29</accession>
<feature type="non-terminal residue" evidence="1">
    <location>
        <position position="1"/>
    </location>
</feature>
<reference evidence="1" key="1">
    <citation type="journal article" date="2019" name="Sci. Rep.">
        <title>Draft genome of Tanacetum cinerariifolium, the natural source of mosquito coil.</title>
        <authorList>
            <person name="Yamashiro T."/>
            <person name="Shiraishi A."/>
            <person name="Satake H."/>
            <person name="Nakayama K."/>
        </authorList>
    </citation>
    <scope>NUCLEOTIDE SEQUENCE</scope>
</reference>
<gene>
    <name evidence="1" type="ORF">Tci_932341</name>
</gene>
<sequence>AIGSVGRAQRDGLRSLVERVAPDVVVDVRQLRIGAHLQPFIDNLVDVEAGGIALVAVEVQQAFLIEIAGRKVDFGIVTPA</sequence>
<protein>
    <submittedName>
        <fullName evidence="1">Uncharacterized protein</fullName>
    </submittedName>
</protein>
<name>A0A699XK29_TANCI</name>
<dbReference type="EMBL" id="BKCJ011876844">
    <property type="protein sequence ID" value="GFD60372.1"/>
    <property type="molecule type" value="Genomic_DNA"/>
</dbReference>
<evidence type="ECO:0000313" key="1">
    <source>
        <dbReference type="EMBL" id="GFD60372.1"/>
    </source>
</evidence>